<protein>
    <submittedName>
        <fullName evidence="1">Uncharacterized protein</fullName>
    </submittedName>
</protein>
<accession>A0A4C1WTY6</accession>
<evidence type="ECO:0000313" key="2">
    <source>
        <dbReference type="Proteomes" id="UP000299102"/>
    </source>
</evidence>
<dbReference type="Proteomes" id="UP000299102">
    <property type="component" value="Unassembled WGS sequence"/>
</dbReference>
<evidence type="ECO:0000313" key="1">
    <source>
        <dbReference type="EMBL" id="GBP54340.1"/>
    </source>
</evidence>
<keyword evidence="2" id="KW-1185">Reference proteome</keyword>
<dbReference type="AlphaFoldDB" id="A0A4C1WTY6"/>
<sequence length="76" mass="8810">MAVLCNEKAEIEVLTEWQNDVNPRIRLTPICAQVELFTPQEQLEGRNTPEKDKGSGSVIYAQYIIRNQFRAVKFRD</sequence>
<organism evidence="1 2">
    <name type="scientific">Eumeta variegata</name>
    <name type="common">Bagworm moth</name>
    <name type="synonym">Eumeta japonica</name>
    <dbReference type="NCBI Taxonomy" id="151549"/>
    <lineage>
        <taxon>Eukaryota</taxon>
        <taxon>Metazoa</taxon>
        <taxon>Ecdysozoa</taxon>
        <taxon>Arthropoda</taxon>
        <taxon>Hexapoda</taxon>
        <taxon>Insecta</taxon>
        <taxon>Pterygota</taxon>
        <taxon>Neoptera</taxon>
        <taxon>Endopterygota</taxon>
        <taxon>Lepidoptera</taxon>
        <taxon>Glossata</taxon>
        <taxon>Ditrysia</taxon>
        <taxon>Tineoidea</taxon>
        <taxon>Psychidae</taxon>
        <taxon>Oiketicinae</taxon>
        <taxon>Eumeta</taxon>
    </lineage>
</organism>
<comment type="caution">
    <text evidence="1">The sequence shown here is derived from an EMBL/GenBank/DDBJ whole genome shotgun (WGS) entry which is preliminary data.</text>
</comment>
<gene>
    <name evidence="1" type="ORF">EVAR_38574_1</name>
</gene>
<dbReference type="EMBL" id="BGZK01000644">
    <property type="protein sequence ID" value="GBP54340.1"/>
    <property type="molecule type" value="Genomic_DNA"/>
</dbReference>
<reference evidence="1 2" key="1">
    <citation type="journal article" date="2019" name="Commun. Biol.">
        <title>The bagworm genome reveals a unique fibroin gene that provides high tensile strength.</title>
        <authorList>
            <person name="Kono N."/>
            <person name="Nakamura H."/>
            <person name="Ohtoshi R."/>
            <person name="Tomita M."/>
            <person name="Numata K."/>
            <person name="Arakawa K."/>
        </authorList>
    </citation>
    <scope>NUCLEOTIDE SEQUENCE [LARGE SCALE GENOMIC DNA]</scope>
</reference>
<name>A0A4C1WTY6_EUMVA</name>
<proteinExistence type="predicted"/>